<dbReference type="Proteomes" id="UP000242188">
    <property type="component" value="Unassembled WGS sequence"/>
</dbReference>
<feature type="region of interest" description="Disordered" evidence="1">
    <location>
        <begin position="727"/>
        <end position="797"/>
    </location>
</feature>
<feature type="transmembrane region" description="Helical" evidence="2">
    <location>
        <begin position="178"/>
        <end position="197"/>
    </location>
</feature>
<dbReference type="STRING" id="6573.A0A210Q037"/>
<keyword evidence="2" id="KW-0812">Transmembrane</keyword>
<keyword evidence="4" id="KW-1185">Reference proteome</keyword>
<feature type="transmembrane region" description="Helical" evidence="2">
    <location>
        <begin position="217"/>
        <end position="243"/>
    </location>
</feature>
<feature type="region of interest" description="Disordered" evidence="1">
    <location>
        <begin position="651"/>
        <end position="715"/>
    </location>
</feature>
<organism evidence="3 4">
    <name type="scientific">Mizuhopecten yessoensis</name>
    <name type="common">Japanese scallop</name>
    <name type="synonym">Patinopecten yessoensis</name>
    <dbReference type="NCBI Taxonomy" id="6573"/>
    <lineage>
        <taxon>Eukaryota</taxon>
        <taxon>Metazoa</taxon>
        <taxon>Spiralia</taxon>
        <taxon>Lophotrochozoa</taxon>
        <taxon>Mollusca</taxon>
        <taxon>Bivalvia</taxon>
        <taxon>Autobranchia</taxon>
        <taxon>Pteriomorphia</taxon>
        <taxon>Pectinida</taxon>
        <taxon>Pectinoidea</taxon>
        <taxon>Pectinidae</taxon>
        <taxon>Mizuhopecten</taxon>
    </lineage>
</organism>
<comment type="caution">
    <text evidence="3">The sequence shown here is derived from an EMBL/GenBank/DDBJ whole genome shotgun (WGS) entry which is preliminary data.</text>
</comment>
<gene>
    <name evidence="3" type="ORF">KP79_PYT09158</name>
</gene>
<feature type="transmembrane region" description="Helical" evidence="2">
    <location>
        <begin position="318"/>
        <end position="337"/>
    </location>
</feature>
<evidence type="ECO:0000313" key="3">
    <source>
        <dbReference type="EMBL" id="OWF42111.1"/>
    </source>
</evidence>
<feature type="compositionally biased region" description="Basic residues" evidence="1">
    <location>
        <begin position="774"/>
        <end position="790"/>
    </location>
</feature>
<feature type="transmembrane region" description="Helical" evidence="2">
    <location>
        <begin position="135"/>
        <end position="158"/>
    </location>
</feature>
<reference evidence="3 4" key="1">
    <citation type="journal article" date="2017" name="Nat. Ecol. Evol.">
        <title>Scallop genome provides insights into evolution of bilaterian karyotype and development.</title>
        <authorList>
            <person name="Wang S."/>
            <person name="Zhang J."/>
            <person name="Jiao W."/>
            <person name="Li J."/>
            <person name="Xun X."/>
            <person name="Sun Y."/>
            <person name="Guo X."/>
            <person name="Huan P."/>
            <person name="Dong B."/>
            <person name="Zhang L."/>
            <person name="Hu X."/>
            <person name="Sun X."/>
            <person name="Wang J."/>
            <person name="Zhao C."/>
            <person name="Wang Y."/>
            <person name="Wang D."/>
            <person name="Huang X."/>
            <person name="Wang R."/>
            <person name="Lv J."/>
            <person name="Li Y."/>
            <person name="Zhang Z."/>
            <person name="Liu B."/>
            <person name="Lu W."/>
            <person name="Hui Y."/>
            <person name="Liang J."/>
            <person name="Zhou Z."/>
            <person name="Hou R."/>
            <person name="Li X."/>
            <person name="Liu Y."/>
            <person name="Li H."/>
            <person name="Ning X."/>
            <person name="Lin Y."/>
            <person name="Zhao L."/>
            <person name="Xing Q."/>
            <person name="Dou J."/>
            <person name="Li Y."/>
            <person name="Mao J."/>
            <person name="Guo H."/>
            <person name="Dou H."/>
            <person name="Li T."/>
            <person name="Mu C."/>
            <person name="Jiang W."/>
            <person name="Fu Q."/>
            <person name="Fu X."/>
            <person name="Miao Y."/>
            <person name="Liu J."/>
            <person name="Yu Q."/>
            <person name="Li R."/>
            <person name="Liao H."/>
            <person name="Li X."/>
            <person name="Kong Y."/>
            <person name="Jiang Z."/>
            <person name="Chourrout D."/>
            <person name="Li R."/>
            <person name="Bao Z."/>
        </authorList>
    </citation>
    <scope>NUCLEOTIDE SEQUENCE [LARGE SCALE GENOMIC DNA]</scope>
    <source>
        <strain evidence="3 4">PY_sf001</strain>
    </source>
</reference>
<feature type="compositionally biased region" description="Polar residues" evidence="1">
    <location>
        <begin position="693"/>
        <end position="707"/>
    </location>
</feature>
<sequence length="797" mass="92007">MEVYRKKEVVPLLQREFTFHPMELRKEPKTFQDEQETNEVEEKFEEEILEMENRKWRGVSLVWQDAILLTLDFLQIFALIQSMALRWTYSSDWLAKAYFFFLFNLDVWEFTKLHKNIWIDLKSYYTPSTSVPLSYWYIAVGWFSVVAGLALLFVAFYAFLKVHQPRRLGNKLAWVRRIFFFLVQVLTLPLGTTIAHLCQCTDANRVDVMNEIVCFTGMHWLYVTFGIIIAVFLFVVFPVYIVFKVRRESVGSCSKHHESFLLLKESEYKIGLSKAWLYSDMYLYSSFRFWGIYHRVIIQIVKMILLIIYVATFKNIVTQAWTLAAFLAIFFVLFLFIRPYRLTSFNVMLVMSYLVLFGLTLIGAMKTEFNAYTLDNPWMTPSYSMWLVALCMGCWALIWIIFSIYLIFYKIRHCCNKTKLPLWPTFTSSDEDYISPEARKFLKTFLRARIVLDKTKESPQIFAQVHDLAQQIKVLNVYCREAEYLGDALHGIMWDLLDEMIDVHSDLSQKSLFAETVKESIRYTSQEFLKLMPSFTQRLAQRDYDLILVNPIKKRMLLKMYCMGIFLNGRKEKLAKAQMLTKPALDTIWQETDHRSDVEEGYYEDLYPDPLEIQSDSSVDLSLESADNDDDISFNRVYDQLPQVETLRTDFFRPVNSPRPGSASSASLHPGSASSMIRPGSGGSHSRSAASLQRPSSGTSAGSQGHSNPGFIPEEETLPGYIEATDDRPASRESVSVIDTKQADSGPEGNNVPDLLQAADAVIDMEASSPSHASPKKKKLKKRSLRNKTSGRRESNA</sequence>
<feature type="transmembrane region" description="Helical" evidence="2">
    <location>
        <begin position="292"/>
        <end position="312"/>
    </location>
</feature>
<evidence type="ECO:0000256" key="2">
    <source>
        <dbReference type="SAM" id="Phobius"/>
    </source>
</evidence>
<keyword evidence="2" id="KW-1133">Transmembrane helix</keyword>
<dbReference type="OrthoDB" id="195226at2759"/>
<dbReference type="EMBL" id="NEDP02005318">
    <property type="protein sequence ID" value="OWF42111.1"/>
    <property type="molecule type" value="Genomic_DNA"/>
</dbReference>
<evidence type="ECO:0000256" key="1">
    <source>
        <dbReference type="SAM" id="MobiDB-lite"/>
    </source>
</evidence>
<evidence type="ECO:0000313" key="4">
    <source>
        <dbReference type="Proteomes" id="UP000242188"/>
    </source>
</evidence>
<feature type="transmembrane region" description="Helical" evidence="2">
    <location>
        <begin position="61"/>
        <end position="84"/>
    </location>
</feature>
<feature type="transmembrane region" description="Helical" evidence="2">
    <location>
        <begin position="385"/>
        <end position="409"/>
    </location>
</feature>
<dbReference type="AlphaFoldDB" id="A0A210Q037"/>
<accession>A0A210Q037</accession>
<proteinExistence type="predicted"/>
<keyword evidence="2" id="KW-0472">Membrane</keyword>
<name>A0A210Q037_MIZYE</name>
<feature type="transmembrane region" description="Helical" evidence="2">
    <location>
        <begin position="344"/>
        <end position="365"/>
    </location>
</feature>
<protein>
    <submittedName>
        <fullName evidence="3">Uncharacterized protein</fullName>
    </submittedName>
</protein>
<feature type="compositionally biased region" description="Low complexity" evidence="1">
    <location>
        <begin position="660"/>
        <end position="675"/>
    </location>
</feature>